<sequence>MVIVLHRDTMVKKDFVINTITLPVYWNSEMSAATQKR</sequence>
<evidence type="ECO:0000313" key="1">
    <source>
        <dbReference type="EMBL" id="JAH52690.1"/>
    </source>
</evidence>
<reference evidence="1" key="1">
    <citation type="submission" date="2014-11" db="EMBL/GenBank/DDBJ databases">
        <authorList>
            <person name="Amaro Gonzalez C."/>
        </authorList>
    </citation>
    <scope>NUCLEOTIDE SEQUENCE</scope>
</reference>
<reference evidence="1" key="2">
    <citation type="journal article" date="2015" name="Fish Shellfish Immunol.">
        <title>Early steps in the European eel (Anguilla anguilla)-Vibrio vulnificus interaction in the gills: Role of the RtxA13 toxin.</title>
        <authorList>
            <person name="Callol A."/>
            <person name="Pajuelo D."/>
            <person name="Ebbesson L."/>
            <person name="Teles M."/>
            <person name="MacKenzie S."/>
            <person name="Amaro C."/>
        </authorList>
    </citation>
    <scope>NUCLEOTIDE SEQUENCE</scope>
</reference>
<organism evidence="1">
    <name type="scientific">Anguilla anguilla</name>
    <name type="common">European freshwater eel</name>
    <name type="synonym">Muraena anguilla</name>
    <dbReference type="NCBI Taxonomy" id="7936"/>
    <lineage>
        <taxon>Eukaryota</taxon>
        <taxon>Metazoa</taxon>
        <taxon>Chordata</taxon>
        <taxon>Craniata</taxon>
        <taxon>Vertebrata</taxon>
        <taxon>Euteleostomi</taxon>
        <taxon>Actinopterygii</taxon>
        <taxon>Neopterygii</taxon>
        <taxon>Teleostei</taxon>
        <taxon>Anguilliformes</taxon>
        <taxon>Anguillidae</taxon>
        <taxon>Anguilla</taxon>
    </lineage>
</organism>
<protein>
    <submittedName>
        <fullName evidence="1">Uncharacterized protein</fullName>
    </submittedName>
</protein>
<name>A0A0E9TIE5_ANGAN</name>
<proteinExistence type="predicted"/>
<dbReference type="EMBL" id="GBXM01055887">
    <property type="protein sequence ID" value="JAH52690.1"/>
    <property type="molecule type" value="Transcribed_RNA"/>
</dbReference>
<accession>A0A0E9TIE5</accession>
<dbReference type="AlphaFoldDB" id="A0A0E9TIE5"/>